<sequence>MIRVSLTHRTPFMNKISISPEIKEKCPNLTLGCFSCELTWAARSEALNEAIQNTCTKLAETLTRPEISKIDTIASSRIAYKALGKDPSRYRLSAEALLRRVVTGKGLYQINTIVDTLNLISIDTGYSIGGYDLNKIEGNIVLGIGAKDEPYEGIGKGTLNIENLPVFRDDKGAFGTPTSDSTRTMVTEKTNSFLMIFLNFGKHDSLEEVLVQTSDLYQKITHAQNCQTLIID</sequence>
<dbReference type="SUPFAM" id="SSF56037">
    <property type="entry name" value="PheT/TilS domain"/>
    <property type="match status" value="1"/>
</dbReference>
<dbReference type="PANTHER" id="PTHR39209:SF2">
    <property type="entry name" value="CYTOPLASMIC PROTEIN"/>
    <property type="match status" value="1"/>
</dbReference>
<dbReference type="GO" id="GO:0004826">
    <property type="term" value="F:phenylalanine-tRNA ligase activity"/>
    <property type="evidence" value="ECO:0007669"/>
    <property type="project" value="InterPro"/>
</dbReference>
<keyword evidence="2" id="KW-0670">Pyruvate</keyword>
<dbReference type="InterPro" id="IPR005146">
    <property type="entry name" value="B3/B4_tRNA-bd"/>
</dbReference>
<evidence type="ECO:0000313" key="2">
    <source>
        <dbReference type="EMBL" id="CAA6822992.1"/>
    </source>
</evidence>
<accession>A0A6S6TQ62</accession>
<dbReference type="EMBL" id="CACVAQ010000322">
    <property type="protein sequence ID" value="CAA6822992.1"/>
    <property type="molecule type" value="Genomic_DNA"/>
</dbReference>
<organism evidence="2">
    <name type="scientific">uncultured Aureispira sp</name>
    <dbReference type="NCBI Taxonomy" id="1331704"/>
    <lineage>
        <taxon>Bacteria</taxon>
        <taxon>Pseudomonadati</taxon>
        <taxon>Bacteroidota</taxon>
        <taxon>Saprospiria</taxon>
        <taxon>Saprospirales</taxon>
        <taxon>Saprospiraceae</taxon>
        <taxon>Aureispira</taxon>
        <taxon>environmental samples</taxon>
    </lineage>
</organism>
<dbReference type="PANTHER" id="PTHR39209">
    <property type="match status" value="1"/>
</dbReference>
<protein>
    <submittedName>
        <fullName evidence="2">Phosphoenolpyruvate synthase</fullName>
    </submittedName>
</protein>
<name>A0A6S6TQ62_9BACT</name>
<reference evidence="2" key="1">
    <citation type="submission" date="2020-01" db="EMBL/GenBank/DDBJ databases">
        <authorList>
            <person name="Meier V. D."/>
            <person name="Meier V D."/>
        </authorList>
    </citation>
    <scope>NUCLEOTIDE SEQUENCE</scope>
    <source>
        <strain evidence="2">HLG_WM_MAG_10</strain>
    </source>
</reference>
<feature type="domain" description="B3/B4 tRNA-binding" evidence="1">
    <location>
        <begin position="76"/>
        <end position="222"/>
    </location>
</feature>
<proteinExistence type="predicted"/>
<dbReference type="Pfam" id="PF03483">
    <property type="entry name" value="B3_4"/>
    <property type="match status" value="1"/>
</dbReference>
<evidence type="ECO:0000259" key="1">
    <source>
        <dbReference type="SMART" id="SM00873"/>
    </source>
</evidence>
<dbReference type="SMART" id="SM00873">
    <property type="entry name" value="B3_4"/>
    <property type="match status" value="1"/>
</dbReference>
<gene>
    <name evidence="2" type="ORF">HELGO_WM19007</name>
</gene>
<dbReference type="Gene3D" id="3.50.40.10">
    <property type="entry name" value="Phenylalanyl-trna Synthetase, Chain B, domain 3"/>
    <property type="match status" value="1"/>
</dbReference>
<dbReference type="GO" id="GO:0003723">
    <property type="term" value="F:RNA binding"/>
    <property type="evidence" value="ECO:0007669"/>
    <property type="project" value="InterPro"/>
</dbReference>
<dbReference type="AlphaFoldDB" id="A0A6S6TQ62"/>
<dbReference type="InterPro" id="IPR020825">
    <property type="entry name" value="Phe-tRNA_synthase-like_B3/B4"/>
</dbReference>